<evidence type="ECO:0000313" key="1">
    <source>
        <dbReference type="EMBL" id="CAE6443193.1"/>
    </source>
</evidence>
<gene>
    <name evidence="1" type="ORF">RDB_LOCUS133594</name>
</gene>
<protein>
    <submittedName>
        <fullName evidence="1">Uncharacterized protein</fullName>
    </submittedName>
</protein>
<dbReference type="AlphaFoldDB" id="A0A8H3GAQ7"/>
<accession>A0A8H3GAQ7</accession>
<evidence type="ECO:0000313" key="2">
    <source>
        <dbReference type="Proteomes" id="UP000663846"/>
    </source>
</evidence>
<dbReference type="Proteomes" id="UP000663846">
    <property type="component" value="Unassembled WGS sequence"/>
</dbReference>
<reference evidence="1" key="1">
    <citation type="submission" date="2021-01" db="EMBL/GenBank/DDBJ databases">
        <authorList>
            <person name="Kaushik A."/>
        </authorList>
    </citation>
    <scope>NUCLEOTIDE SEQUENCE</scope>
    <source>
        <strain evidence="1">AG1-1C</strain>
    </source>
</reference>
<organism evidence="1 2">
    <name type="scientific">Rhizoctonia solani</name>
    <dbReference type="NCBI Taxonomy" id="456999"/>
    <lineage>
        <taxon>Eukaryota</taxon>
        <taxon>Fungi</taxon>
        <taxon>Dikarya</taxon>
        <taxon>Basidiomycota</taxon>
        <taxon>Agaricomycotina</taxon>
        <taxon>Agaricomycetes</taxon>
        <taxon>Cantharellales</taxon>
        <taxon>Ceratobasidiaceae</taxon>
        <taxon>Rhizoctonia</taxon>
    </lineage>
</organism>
<sequence>MDVPVGLLCPYITYYTDPTRLQVNFVCLGNEYQLFSARWCAPLVRMTLVFEDSPNQIVVKFAQSYHAGSHRLLAGHNVAPELLYDGTAHPSDQPGPDHSMIVVEYIEDVGS</sequence>
<name>A0A8H3GAQ7_9AGAM</name>
<comment type="caution">
    <text evidence="1">The sequence shown here is derived from an EMBL/GenBank/DDBJ whole genome shotgun (WGS) entry which is preliminary data.</text>
</comment>
<proteinExistence type="predicted"/>
<dbReference type="EMBL" id="CAJMWS010000423">
    <property type="protein sequence ID" value="CAE6443193.1"/>
    <property type="molecule type" value="Genomic_DNA"/>
</dbReference>